<keyword evidence="4 5" id="KW-0067">ATP-binding</keyword>
<dbReference type="PROSITE" id="PS00108">
    <property type="entry name" value="PROTEIN_KINASE_ST"/>
    <property type="match status" value="1"/>
</dbReference>
<keyword evidence="9" id="KW-1185">Reference proteome</keyword>
<name>A0ABU1NEW3_9BURK</name>
<dbReference type="InterPro" id="IPR000719">
    <property type="entry name" value="Prot_kinase_dom"/>
</dbReference>
<evidence type="ECO:0000256" key="1">
    <source>
        <dbReference type="ARBA" id="ARBA00022679"/>
    </source>
</evidence>
<evidence type="ECO:0000259" key="7">
    <source>
        <dbReference type="PROSITE" id="PS50011"/>
    </source>
</evidence>
<dbReference type="PANTHER" id="PTHR43289:SF34">
    <property type="entry name" value="SERINE_THREONINE-PROTEIN KINASE YBDM-RELATED"/>
    <property type="match status" value="1"/>
</dbReference>
<feature type="region of interest" description="Disordered" evidence="6">
    <location>
        <begin position="296"/>
        <end position="347"/>
    </location>
</feature>
<keyword evidence="3 8" id="KW-0418">Kinase</keyword>
<evidence type="ECO:0000256" key="2">
    <source>
        <dbReference type="ARBA" id="ARBA00022741"/>
    </source>
</evidence>
<dbReference type="Gene3D" id="3.30.200.20">
    <property type="entry name" value="Phosphorylase Kinase, domain 1"/>
    <property type="match status" value="1"/>
</dbReference>
<dbReference type="SUPFAM" id="SSF56112">
    <property type="entry name" value="Protein kinase-like (PK-like)"/>
    <property type="match status" value="1"/>
</dbReference>
<feature type="domain" description="Protein kinase" evidence="7">
    <location>
        <begin position="12"/>
        <end position="272"/>
    </location>
</feature>
<dbReference type="RefSeq" id="WP_309901770.1">
    <property type="nucleotide sequence ID" value="NZ_JAVDRF010000004.1"/>
</dbReference>
<dbReference type="Pfam" id="PF00069">
    <property type="entry name" value="Pkinase"/>
    <property type="match status" value="1"/>
</dbReference>
<dbReference type="InterPro" id="IPR011009">
    <property type="entry name" value="Kinase-like_dom_sf"/>
</dbReference>
<dbReference type="Gene3D" id="1.10.510.10">
    <property type="entry name" value="Transferase(Phosphotransferase) domain 1"/>
    <property type="match status" value="1"/>
</dbReference>
<evidence type="ECO:0000313" key="9">
    <source>
        <dbReference type="Proteomes" id="UP001184230"/>
    </source>
</evidence>
<feature type="compositionally biased region" description="Pro residues" evidence="6">
    <location>
        <begin position="332"/>
        <end position="345"/>
    </location>
</feature>
<dbReference type="PANTHER" id="PTHR43289">
    <property type="entry name" value="MITOGEN-ACTIVATED PROTEIN KINASE KINASE KINASE 20-RELATED"/>
    <property type="match status" value="1"/>
</dbReference>
<reference evidence="8 9" key="1">
    <citation type="submission" date="2023-07" db="EMBL/GenBank/DDBJ databases">
        <title>Sorghum-associated microbial communities from plants grown in Nebraska, USA.</title>
        <authorList>
            <person name="Schachtman D."/>
        </authorList>
    </citation>
    <scope>NUCLEOTIDE SEQUENCE [LARGE SCALE GENOMIC DNA]</scope>
    <source>
        <strain evidence="8 9">DS1781</strain>
    </source>
</reference>
<protein>
    <submittedName>
        <fullName evidence="8">Serine/threonine-protein kinase</fullName>
        <ecNumber evidence="8">2.7.11.1</ecNumber>
    </submittedName>
</protein>
<dbReference type="CDD" id="cd14014">
    <property type="entry name" value="STKc_PknB_like"/>
    <property type="match status" value="1"/>
</dbReference>
<evidence type="ECO:0000256" key="3">
    <source>
        <dbReference type="ARBA" id="ARBA00022777"/>
    </source>
</evidence>
<feature type="binding site" evidence="5">
    <location>
        <position position="41"/>
    </location>
    <ligand>
        <name>ATP</name>
        <dbReference type="ChEBI" id="CHEBI:30616"/>
    </ligand>
</feature>
<dbReference type="InterPro" id="IPR008271">
    <property type="entry name" value="Ser/Thr_kinase_AS"/>
</dbReference>
<gene>
    <name evidence="8" type="ORF">J2739_002379</name>
</gene>
<keyword evidence="1 8" id="KW-0808">Transferase</keyword>
<dbReference type="EMBL" id="JAVDRF010000004">
    <property type="protein sequence ID" value="MDR6536606.1"/>
    <property type="molecule type" value="Genomic_DNA"/>
</dbReference>
<proteinExistence type="predicted"/>
<organism evidence="8 9">
    <name type="scientific">Variovorax soli</name>
    <dbReference type="NCBI Taxonomy" id="376815"/>
    <lineage>
        <taxon>Bacteria</taxon>
        <taxon>Pseudomonadati</taxon>
        <taxon>Pseudomonadota</taxon>
        <taxon>Betaproteobacteria</taxon>
        <taxon>Burkholderiales</taxon>
        <taxon>Comamonadaceae</taxon>
        <taxon>Variovorax</taxon>
    </lineage>
</organism>
<accession>A0ABU1NEW3</accession>
<evidence type="ECO:0000313" key="8">
    <source>
        <dbReference type="EMBL" id="MDR6536606.1"/>
    </source>
</evidence>
<dbReference type="Pfam" id="PF26309">
    <property type="entry name" value="DUF8082"/>
    <property type="match status" value="1"/>
</dbReference>
<dbReference type="Proteomes" id="UP001184230">
    <property type="component" value="Unassembled WGS sequence"/>
</dbReference>
<evidence type="ECO:0000256" key="4">
    <source>
        <dbReference type="ARBA" id="ARBA00022840"/>
    </source>
</evidence>
<dbReference type="PROSITE" id="PS00107">
    <property type="entry name" value="PROTEIN_KINASE_ATP"/>
    <property type="match status" value="1"/>
</dbReference>
<sequence>MAAPIPSHVGPYPIRGVVGSGAMGMVYLAHDPAIDRPVAIKTIHRRLLESSDDDPSVAARFRVEAKAAGRLTHRNIVSVYQFGEDNDCAYIVMEYVAGRNLRDYIHAPRKLEVPHVLCLMLQLLDGLHYAHERGIVHRDIKPANLLIADDGRLKITDFGIARTESSNLTRGTSVIGSPGYIAPEQYTNSDVDRRVDVFSAGVLLYQMLSGSTPFVGTDDAIMYKIVYEPHKPLSQATDDATLQPFDAVLDQALAKDPAQRYATALAMRNALLALATEPVPDVLPVDILLAPRLKSPDAKPAAAKERDPSAPSRPASGSVPLPIDAATTPLTPSKPQPVTGPPSVPVPTGWDTTALAGVERELAEHVGPVARVLVRRAARGLTSLAAVRQAVAGAIVDFEARERFLAKAGSPPTRSGTAVPTATTRFQATQGAGDAPAGVPMRDGDVDKAAAALLSSLGPIARVVAKRCAAKSQTREQFVAYVVEQLTPNMDAHRVQADLWRALG</sequence>
<dbReference type="EC" id="2.7.11.1" evidence="8"/>
<evidence type="ECO:0000256" key="5">
    <source>
        <dbReference type="PROSITE-ProRule" id="PRU10141"/>
    </source>
</evidence>
<keyword evidence="2 5" id="KW-0547">Nucleotide-binding</keyword>
<dbReference type="GO" id="GO:0004674">
    <property type="term" value="F:protein serine/threonine kinase activity"/>
    <property type="evidence" value="ECO:0007669"/>
    <property type="project" value="UniProtKB-EC"/>
</dbReference>
<comment type="caution">
    <text evidence="8">The sequence shown here is derived from an EMBL/GenBank/DDBJ whole genome shotgun (WGS) entry which is preliminary data.</text>
</comment>
<evidence type="ECO:0000256" key="6">
    <source>
        <dbReference type="SAM" id="MobiDB-lite"/>
    </source>
</evidence>
<feature type="compositionally biased region" description="Basic and acidic residues" evidence="6">
    <location>
        <begin position="296"/>
        <end position="308"/>
    </location>
</feature>
<dbReference type="PROSITE" id="PS50011">
    <property type="entry name" value="PROTEIN_KINASE_DOM"/>
    <property type="match status" value="1"/>
</dbReference>
<dbReference type="InterPro" id="IPR017441">
    <property type="entry name" value="Protein_kinase_ATP_BS"/>
</dbReference>
<dbReference type="InterPro" id="IPR058395">
    <property type="entry name" value="DUF8082"/>
</dbReference>
<dbReference type="SMART" id="SM00220">
    <property type="entry name" value="S_TKc"/>
    <property type="match status" value="1"/>
</dbReference>